<dbReference type="Proteomes" id="UP000783287">
    <property type="component" value="Unassembled WGS sequence"/>
</dbReference>
<reference evidence="1" key="2">
    <citation type="journal article" date="2021" name="Microbiome">
        <title>Successional dynamics and alternative stable states in a saline activated sludge microbial community over 9 years.</title>
        <authorList>
            <person name="Wang Y."/>
            <person name="Ye J."/>
            <person name="Ju F."/>
            <person name="Liu L."/>
            <person name="Boyd J.A."/>
            <person name="Deng Y."/>
            <person name="Parks D.H."/>
            <person name="Jiang X."/>
            <person name="Yin X."/>
            <person name="Woodcroft B.J."/>
            <person name="Tyson G.W."/>
            <person name="Hugenholtz P."/>
            <person name="Polz M.F."/>
            <person name="Zhang T."/>
        </authorList>
    </citation>
    <scope>NUCLEOTIDE SEQUENCE</scope>
    <source>
        <strain evidence="1">HKST-UBA14</strain>
    </source>
</reference>
<dbReference type="EMBL" id="JAGQLK010000027">
    <property type="protein sequence ID" value="MCA9383102.1"/>
    <property type="molecule type" value="Genomic_DNA"/>
</dbReference>
<proteinExistence type="predicted"/>
<evidence type="ECO:0000313" key="1">
    <source>
        <dbReference type="EMBL" id="MCA9383102.1"/>
    </source>
</evidence>
<gene>
    <name evidence="1" type="ORF">KC909_01935</name>
</gene>
<name>A0A955L595_9BACT</name>
<sequence length="297" mass="34015">MDQETYTAIIDESADTWGSAALTDLEQDLLFQRRRELGSWEAVRAEVLSGGPMIPDQVLGSDFVQAAVLHGCPVGYELMQNTEEWGRYVWSYITKNRAFRAFKRMIGSTGNETLYQEWVGDEFKQSGEQGTSEIIRPLEEGDYEIPIRGIEKTAAYWPCQMLRVLEAYRTGREYLDLDPNLVTRRRELLSIEWFSLQPAVDAADSIEDVAINVAVSITHTLKERGLDDLTVARIVMRGYDPQPMLEEHGQYESIGWLWQRILEELNTEEDNLGLTEILSHEVARRTQLAYEKKSGNQ</sequence>
<dbReference type="AlphaFoldDB" id="A0A955L595"/>
<protein>
    <submittedName>
        <fullName evidence="1">Uncharacterized protein</fullName>
    </submittedName>
</protein>
<evidence type="ECO:0000313" key="2">
    <source>
        <dbReference type="Proteomes" id="UP000783287"/>
    </source>
</evidence>
<accession>A0A955L595</accession>
<reference evidence="1" key="1">
    <citation type="submission" date="2020-04" db="EMBL/GenBank/DDBJ databases">
        <authorList>
            <person name="Zhang T."/>
        </authorList>
    </citation>
    <scope>NUCLEOTIDE SEQUENCE</scope>
    <source>
        <strain evidence="1">HKST-UBA14</strain>
    </source>
</reference>
<comment type="caution">
    <text evidence="1">The sequence shown here is derived from an EMBL/GenBank/DDBJ whole genome shotgun (WGS) entry which is preliminary data.</text>
</comment>
<organism evidence="1 2">
    <name type="scientific">Candidatus Dojkabacteria bacterium</name>
    <dbReference type="NCBI Taxonomy" id="2099670"/>
    <lineage>
        <taxon>Bacteria</taxon>
        <taxon>Candidatus Dojkabacteria</taxon>
    </lineage>
</organism>